<comment type="subunit">
    <text evidence="9">Homohexamer.</text>
</comment>
<comment type="pathway">
    <text evidence="9">Cofactor biosynthesis; coenzyme A biosynthesis; CoA from (R)-pantothenate: step 4/5.</text>
</comment>
<evidence type="ECO:0000256" key="3">
    <source>
        <dbReference type="ARBA" id="ARBA00022695"/>
    </source>
</evidence>
<gene>
    <name evidence="9" type="primary">coaD</name>
    <name evidence="11" type="ORF">B5F14_03830</name>
</gene>
<evidence type="ECO:0000313" key="11">
    <source>
        <dbReference type="EMBL" id="OUP61225.1"/>
    </source>
</evidence>
<feature type="binding site" evidence="9">
    <location>
        <position position="17"/>
    </location>
    <ligand>
        <name>ATP</name>
        <dbReference type="ChEBI" id="CHEBI:30616"/>
    </ligand>
</feature>
<feature type="site" description="Transition state stabilizer" evidence="9">
    <location>
        <position position="17"/>
    </location>
</feature>
<keyword evidence="1 9" id="KW-0963">Cytoplasm</keyword>
<dbReference type="EMBL" id="NFKM01000005">
    <property type="protein sequence ID" value="OUP61225.1"/>
    <property type="molecule type" value="Genomic_DNA"/>
</dbReference>
<comment type="function">
    <text evidence="9">Reversibly transfers an adenylyl group from ATP to 4'-phosphopantetheine, yielding dephospho-CoA (dPCoA) and pyrophosphate.</text>
</comment>
<evidence type="ECO:0000259" key="10">
    <source>
        <dbReference type="Pfam" id="PF01467"/>
    </source>
</evidence>
<dbReference type="PANTHER" id="PTHR21342">
    <property type="entry name" value="PHOSPHOPANTETHEINE ADENYLYLTRANSFERASE"/>
    <property type="match status" value="1"/>
</dbReference>
<comment type="caution">
    <text evidence="11">The sequence shown here is derived from an EMBL/GenBank/DDBJ whole genome shotgun (WGS) entry which is preliminary data.</text>
</comment>
<feature type="binding site" evidence="9">
    <location>
        <position position="9"/>
    </location>
    <ligand>
        <name>substrate</name>
    </ligand>
</feature>
<dbReference type="Gene3D" id="3.40.50.620">
    <property type="entry name" value="HUPs"/>
    <property type="match status" value="1"/>
</dbReference>
<comment type="subcellular location">
    <subcellularLocation>
        <location evidence="9">Cytoplasm</location>
    </subcellularLocation>
</comment>
<evidence type="ECO:0000256" key="8">
    <source>
        <dbReference type="ARBA" id="ARBA00029346"/>
    </source>
</evidence>
<comment type="similarity">
    <text evidence="9">Belongs to the bacterial CoaD family.</text>
</comment>
<feature type="binding site" evidence="9">
    <location>
        <begin position="9"/>
        <end position="10"/>
    </location>
    <ligand>
        <name>ATP</name>
        <dbReference type="ChEBI" id="CHEBI:30616"/>
    </ligand>
</feature>
<feature type="binding site" evidence="9">
    <location>
        <position position="98"/>
    </location>
    <ligand>
        <name>ATP</name>
        <dbReference type="ChEBI" id="CHEBI:30616"/>
    </ligand>
</feature>
<keyword evidence="7 9" id="KW-0173">Coenzyme A biosynthesis</keyword>
<name>A0A1Y4LX97_9FIRM</name>
<keyword evidence="2 9" id="KW-0808">Transferase</keyword>
<feature type="binding site" evidence="9">
    <location>
        <begin position="88"/>
        <end position="90"/>
    </location>
    <ligand>
        <name>ATP</name>
        <dbReference type="ChEBI" id="CHEBI:30616"/>
    </ligand>
</feature>
<dbReference type="PANTHER" id="PTHR21342:SF1">
    <property type="entry name" value="PHOSPHOPANTETHEINE ADENYLYLTRANSFERASE"/>
    <property type="match status" value="1"/>
</dbReference>
<protein>
    <recommendedName>
        <fullName evidence="9">Phosphopantetheine adenylyltransferase</fullName>
        <ecNumber evidence="9">2.7.7.3</ecNumber>
    </recommendedName>
    <alternativeName>
        <fullName evidence="9">Dephospho-CoA pyrophosphorylase</fullName>
    </alternativeName>
    <alternativeName>
        <fullName evidence="9">Pantetheine-phosphate adenylyltransferase</fullName>
        <shortName evidence="9">PPAT</shortName>
    </alternativeName>
</protein>
<dbReference type="GO" id="GO:0005524">
    <property type="term" value="F:ATP binding"/>
    <property type="evidence" value="ECO:0007669"/>
    <property type="project" value="UniProtKB-KW"/>
</dbReference>
<dbReference type="InterPro" id="IPR014729">
    <property type="entry name" value="Rossmann-like_a/b/a_fold"/>
</dbReference>
<feature type="binding site" evidence="9">
    <location>
        <begin position="123"/>
        <end position="129"/>
    </location>
    <ligand>
        <name>ATP</name>
        <dbReference type="ChEBI" id="CHEBI:30616"/>
    </ligand>
</feature>
<evidence type="ECO:0000313" key="12">
    <source>
        <dbReference type="Proteomes" id="UP000195447"/>
    </source>
</evidence>
<keyword evidence="3 9" id="KW-0548">Nucleotidyltransferase</keyword>
<dbReference type="PRINTS" id="PR01020">
    <property type="entry name" value="LPSBIOSNTHSS"/>
</dbReference>
<evidence type="ECO:0000256" key="1">
    <source>
        <dbReference type="ARBA" id="ARBA00022490"/>
    </source>
</evidence>
<dbReference type="GO" id="GO:0015937">
    <property type="term" value="P:coenzyme A biosynthetic process"/>
    <property type="evidence" value="ECO:0007669"/>
    <property type="project" value="UniProtKB-UniRule"/>
</dbReference>
<keyword evidence="4 9" id="KW-0547">Nucleotide-binding</keyword>
<dbReference type="HAMAP" id="MF_00151">
    <property type="entry name" value="PPAT_bact"/>
    <property type="match status" value="1"/>
</dbReference>
<dbReference type="NCBIfam" id="TIGR00125">
    <property type="entry name" value="cyt_tran_rel"/>
    <property type="match status" value="1"/>
</dbReference>
<dbReference type="GO" id="GO:0005737">
    <property type="term" value="C:cytoplasm"/>
    <property type="evidence" value="ECO:0007669"/>
    <property type="project" value="UniProtKB-SubCell"/>
</dbReference>
<dbReference type="NCBIfam" id="TIGR01510">
    <property type="entry name" value="coaD_prev_kdtB"/>
    <property type="match status" value="1"/>
</dbReference>
<dbReference type="GO" id="GO:0004595">
    <property type="term" value="F:pantetheine-phosphate adenylyltransferase activity"/>
    <property type="evidence" value="ECO:0007669"/>
    <property type="project" value="UniProtKB-UniRule"/>
</dbReference>
<comment type="catalytic activity">
    <reaction evidence="8 9">
        <text>(R)-4'-phosphopantetheine + ATP + H(+) = 3'-dephospho-CoA + diphosphate</text>
        <dbReference type="Rhea" id="RHEA:19801"/>
        <dbReference type="ChEBI" id="CHEBI:15378"/>
        <dbReference type="ChEBI" id="CHEBI:30616"/>
        <dbReference type="ChEBI" id="CHEBI:33019"/>
        <dbReference type="ChEBI" id="CHEBI:57328"/>
        <dbReference type="ChEBI" id="CHEBI:61723"/>
        <dbReference type="EC" id="2.7.7.3"/>
    </reaction>
</comment>
<feature type="domain" description="Cytidyltransferase-like" evidence="10">
    <location>
        <begin position="6"/>
        <end position="133"/>
    </location>
</feature>
<evidence type="ECO:0000256" key="2">
    <source>
        <dbReference type="ARBA" id="ARBA00022679"/>
    </source>
</evidence>
<feature type="binding site" evidence="9">
    <location>
        <position position="73"/>
    </location>
    <ligand>
        <name>substrate</name>
    </ligand>
</feature>
<organism evidence="11 12">
    <name type="scientific">Faecalitalea cylindroides</name>
    <dbReference type="NCBI Taxonomy" id="39483"/>
    <lineage>
        <taxon>Bacteria</taxon>
        <taxon>Bacillati</taxon>
        <taxon>Bacillota</taxon>
        <taxon>Erysipelotrichia</taxon>
        <taxon>Erysipelotrichales</taxon>
        <taxon>Erysipelotrichaceae</taxon>
        <taxon>Faecalitalea</taxon>
    </lineage>
</organism>
<evidence type="ECO:0000256" key="9">
    <source>
        <dbReference type="HAMAP-Rule" id="MF_00151"/>
    </source>
</evidence>
<dbReference type="AlphaFoldDB" id="A0A1Y4LX97"/>
<accession>A0A1Y4LX97</accession>
<dbReference type="InterPro" id="IPR004821">
    <property type="entry name" value="Cyt_trans-like"/>
</dbReference>
<keyword evidence="5 9" id="KW-0067">ATP-binding</keyword>
<dbReference type="UniPathway" id="UPA00241">
    <property type="reaction ID" value="UER00355"/>
</dbReference>
<evidence type="ECO:0000256" key="7">
    <source>
        <dbReference type="ARBA" id="ARBA00022993"/>
    </source>
</evidence>
<reference evidence="12" key="1">
    <citation type="submission" date="2017-04" db="EMBL/GenBank/DDBJ databases">
        <title>Function of individual gut microbiota members based on whole genome sequencing of pure cultures obtained from chicken caecum.</title>
        <authorList>
            <person name="Medvecky M."/>
            <person name="Cejkova D."/>
            <person name="Polansky O."/>
            <person name="Karasova D."/>
            <person name="Kubasova T."/>
            <person name="Cizek A."/>
            <person name="Rychlik I."/>
        </authorList>
    </citation>
    <scope>NUCLEOTIDE SEQUENCE [LARGE SCALE GENOMIC DNA]</scope>
    <source>
        <strain evidence="12">An178</strain>
    </source>
</reference>
<dbReference type="Proteomes" id="UP000195447">
    <property type="component" value="Unassembled WGS sequence"/>
</dbReference>
<dbReference type="EC" id="2.7.7.3" evidence="9"/>
<evidence type="ECO:0000256" key="4">
    <source>
        <dbReference type="ARBA" id="ARBA00022741"/>
    </source>
</evidence>
<feature type="binding site" evidence="9">
    <location>
        <position position="87"/>
    </location>
    <ligand>
        <name>substrate</name>
    </ligand>
</feature>
<keyword evidence="6 9" id="KW-0460">Magnesium</keyword>
<dbReference type="RefSeq" id="WP_087158409.1">
    <property type="nucleotide sequence ID" value="NZ_CALVGX010000006.1"/>
</dbReference>
<comment type="cofactor">
    <cofactor evidence="9">
        <name>Mg(2+)</name>
        <dbReference type="ChEBI" id="CHEBI:18420"/>
    </cofactor>
</comment>
<dbReference type="InterPro" id="IPR001980">
    <property type="entry name" value="PPAT"/>
</dbReference>
<sequence>MKTAAFCGTFDPVTLGHVDLIKRASKMFDKLVVFVSPNSLKTNTFSNEQKLAWLNEITKDMSNVECYIQDGLVVEACHKVGATVLVRGIRNTVDFEYEKNMAGMNALIDPAIDTICLYTREDLALCSSTNVREFIKYGLDISSFVPECVLKTIKERKSK</sequence>
<evidence type="ECO:0000256" key="6">
    <source>
        <dbReference type="ARBA" id="ARBA00022842"/>
    </source>
</evidence>
<keyword evidence="12" id="KW-1185">Reference proteome</keyword>
<dbReference type="SUPFAM" id="SSF52374">
    <property type="entry name" value="Nucleotidylyl transferase"/>
    <property type="match status" value="1"/>
</dbReference>
<dbReference type="Pfam" id="PF01467">
    <property type="entry name" value="CTP_transf_like"/>
    <property type="match status" value="1"/>
</dbReference>
<feature type="binding site" evidence="9">
    <location>
        <position position="41"/>
    </location>
    <ligand>
        <name>substrate</name>
    </ligand>
</feature>
<proteinExistence type="inferred from homology"/>
<evidence type="ECO:0000256" key="5">
    <source>
        <dbReference type="ARBA" id="ARBA00022840"/>
    </source>
</evidence>